<feature type="domain" description="Cytidylate kinase" evidence="9">
    <location>
        <begin position="10"/>
        <end position="222"/>
    </location>
</feature>
<dbReference type="GO" id="GO:0036431">
    <property type="term" value="F:dCMP kinase activity"/>
    <property type="evidence" value="ECO:0007669"/>
    <property type="project" value="InterPro"/>
</dbReference>
<comment type="similarity">
    <text evidence="1 8">Belongs to the cytidylate kinase family. Type 1 subfamily.</text>
</comment>
<comment type="catalytic activity">
    <reaction evidence="7 8">
        <text>CMP + ATP = CDP + ADP</text>
        <dbReference type="Rhea" id="RHEA:11600"/>
        <dbReference type="ChEBI" id="CHEBI:30616"/>
        <dbReference type="ChEBI" id="CHEBI:58069"/>
        <dbReference type="ChEBI" id="CHEBI:60377"/>
        <dbReference type="ChEBI" id="CHEBI:456216"/>
        <dbReference type="EC" id="2.7.4.25"/>
    </reaction>
</comment>
<dbReference type="Pfam" id="PF02224">
    <property type="entry name" value="Cytidylate_kin"/>
    <property type="match status" value="1"/>
</dbReference>
<dbReference type="GO" id="GO:0005524">
    <property type="term" value="F:ATP binding"/>
    <property type="evidence" value="ECO:0007669"/>
    <property type="project" value="UniProtKB-UniRule"/>
</dbReference>
<reference evidence="11 13" key="2">
    <citation type="submission" date="2018-06" db="EMBL/GenBank/DDBJ databases">
        <authorList>
            <consortium name="Pathogen Informatics"/>
            <person name="Doyle S."/>
        </authorList>
    </citation>
    <scope>NUCLEOTIDE SEQUENCE [LARGE SCALE GENOMIC DNA]</scope>
    <source>
        <strain evidence="11 13">NCTC12437</strain>
    </source>
</reference>
<dbReference type="RefSeq" id="WP_058524031.1">
    <property type="nucleotide sequence ID" value="NZ_CAAAHV010000005.1"/>
</dbReference>
<evidence type="ECO:0000313" key="11">
    <source>
        <dbReference type="EMBL" id="STX31539.1"/>
    </source>
</evidence>
<dbReference type="EMBL" id="LNXT01000040">
    <property type="protein sequence ID" value="KTC69277.1"/>
    <property type="molecule type" value="Genomic_DNA"/>
</dbReference>
<dbReference type="GO" id="GO:0005829">
    <property type="term" value="C:cytosol"/>
    <property type="evidence" value="ECO:0007669"/>
    <property type="project" value="TreeGrafter"/>
</dbReference>
<proteinExistence type="inferred from homology"/>
<evidence type="ECO:0000256" key="3">
    <source>
        <dbReference type="ARBA" id="ARBA00022741"/>
    </source>
</evidence>
<reference evidence="10 12" key="1">
    <citation type="submission" date="2015-11" db="EMBL/GenBank/DDBJ databases">
        <title>Genomic analysis of 38 Legionella species identifies large and diverse effector repertoires.</title>
        <authorList>
            <person name="Burstein D."/>
            <person name="Amaro F."/>
            <person name="Zusman T."/>
            <person name="Lifshitz Z."/>
            <person name="Cohen O."/>
            <person name="Gilbert J.A."/>
            <person name="Pupko T."/>
            <person name="Shuman H.A."/>
            <person name="Segal G."/>
        </authorList>
    </citation>
    <scope>NUCLEOTIDE SEQUENCE [LARGE SCALE GENOMIC DNA]</scope>
    <source>
        <strain evidence="10 12">CDC#1407-AL-14</strain>
    </source>
</reference>
<name>A0A378I8R1_9GAMM</name>
<dbReference type="OrthoDB" id="9807434at2"/>
<dbReference type="EMBL" id="UGNW01000001">
    <property type="protein sequence ID" value="STX31539.1"/>
    <property type="molecule type" value="Genomic_DNA"/>
</dbReference>
<gene>
    <name evidence="8 11" type="primary">cmk</name>
    <name evidence="10" type="ORF">Lbir_2016</name>
    <name evidence="11" type="ORF">NCTC12437_01313</name>
</gene>
<keyword evidence="4 8" id="KW-0418">Kinase</keyword>
<feature type="binding site" evidence="8">
    <location>
        <begin position="14"/>
        <end position="22"/>
    </location>
    <ligand>
        <name>ATP</name>
        <dbReference type="ChEBI" id="CHEBI:30616"/>
    </ligand>
</feature>
<sequence>MTSEKKAPVITIDGPSGTGKGTICHMVAKHLNWHVLDSGAIYRVLAYAVRLKGIAFSDTDAMVNLANQLNVKFEMDAEEQQVVLDGKNVFEAIRSEQCGQDASVIAVIPEIRAALLERQRAFATAPGLVTDGRDMGTVIFPEAILKIFLFASAEERAKRRYNQLKDAGIDVSLAQVIEELAQRDDRDAKRVHAPLKPAADAVLIDTTGLTIVQVFNNVLKLIDGHSFFR</sequence>
<dbReference type="GO" id="GO:0006220">
    <property type="term" value="P:pyrimidine nucleotide metabolic process"/>
    <property type="evidence" value="ECO:0007669"/>
    <property type="project" value="UniProtKB-UniRule"/>
</dbReference>
<evidence type="ECO:0000256" key="4">
    <source>
        <dbReference type="ARBA" id="ARBA00022777"/>
    </source>
</evidence>
<keyword evidence="5 8" id="KW-0067">ATP-binding</keyword>
<dbReference type="PANTHER" id="PTHR21299:SF2">
    <property type="entry name" value="CYTIDYLATE KINASE"/>
    <property type="match status" value="1"/>
</dbReference>
<dbReference type="GO" id="GO:0015949">
    <property type="term" value="P:nucleobase-containing small molecule interconversion"/>
    <property type="evidence" value="ECO:0007669"/>
    <property type="project" value="TreeGrafter"/>
</dbReference>
<evidence type="ECO:0000259" key="9">
    <source>
        <dbReference type="Pfam" id="PF02224"/>
    </source>
</evidence>
<protein>
    <recommendedName>
        <fullName evidence="8">Cytidylate kinase</fullName>
        <shortName evidence="8">CK</shortName>
        <ecNumber evidence="8">2.7.4.25</ecNumber>
    </recommendedName>
    <alternativeName>
        <fullName evidence="8">Cytidine monophosphate kinase</fullName>
        <shortName evidence="8">CMP kinase</shortName>
    </alternativeName>
</protein>
<evidence type="ECO:0000256" key="8">
    <source>
        <dbReference type="HAMAP-Rule" id="MF_00238"/>
    </source>
</evidence>
<evidence type="ECO:0000256" key="1">
    <source>
        <dbReference type="ARBA" id="ARBA00009427"/>
    </source>
</evidence>
<dbReference type="CDD" id="cd02020">
    <property type="entry name" value="CMPK"/>
    <property type="match status" value="1"/>
</dbReference>
<dbReference type="Proteomes" id="UP000255066">
    <property type="component" value="Unassembled WGS sequence"/>
</dbReference>
<comment type="catalytic activity">
    <reaction evidence="6 8">
        <text>dCMP + ATP = dCDP + ADP</text>
        <dbReference type="Rhea" id="RHEA:25094"/>
        <dbReference type="ChEBI" id="CHEBI:30616"/>
        <dbReference type="ChEBI" id="CHEBI:57566"/>
        <dbReference type="ChEBI" id="CHEBI:58593"/>
        <dbReference type="ChEBI" id="CHEBI:456216"/>
        <dbReference type="EC" id="2.7.4.25"/>
    </reaction>
</comment>
<evidence type="ECO:0000256" key="2">
    <source>
        <dbReference type="ARBA" id="ARBA00022679"/>
    </source>
</evidence>
<evidence type="ECO:0000313" key="10">
    <source>
        <dbReference type="EMBL" id="KTC69277.1"/>
    </source>
</evidence>
<organism evidence="11 13">
    <name type="scientific">Legionella birminghamensis</name>
    <dbReference type="NCBI Taxonomy" id="28083"/>
    <lineage>
        <taxon>Bacteria</taxon>
        <taxon>Pseudomonadati</taxon>
        <taxon>Pseudomonadota</taxon>
        <taxon>Gammaproteobacteria</taxon>
        <taxon>Legionellales</taxon>
        <taxon>Legionellaceae</taxon>
        <taxon>Legionella</taxon>
    </lineage>
</organism>
<dbReference type="PANTHER" id="PTHR21299">
    <property type="entry name" value="CYTIDYLATE KINASE/PANTOATE-BETA-ALANINE LIGASE"/>
    <property type="match status" value="1"/>
</dbReference>
<accession>A0A378I8R1</accession>
<dbReference type="CDD" id="cd02019">
    <property type="entry name" value="NK"/>
    <property type="match status" value="1"/>
</dbReference>
<dbReference type="AlphaFoldDB" id="A0A378I8R1"/>
<keyword evidence="12" id="KW-1185">Reference proteome</keyword>
<evidence type="ECO:0000313" key="13">
    <source>
        <dbReference type="Proteomes" id="UP000255066"/>
    </source>
</evidence>
<evidence type="ECO:0000256" key="5">
    <source>
        <dbReference type="ARBA" id="ARBA00022840"/>
    </source>
</evidence>
<keyword evidence="3 8" id="KW-0547">Nucleotide-binding</keyword>
<keyword evidence="2 8" id="KW-0808">Transferase</keyword>
<dbReference type="SUPFAM" id="SSF52540">
    <property type="entry name" value="P-loop containing nucleoside triphosphate hydrolases"/>
    <property type="match status" value="1"/>
</dbReference>
<dbReference type="NCBIfam" id="TIGR00017">
    <property type="entry name" value="cmk"/>
    <property type="match status" value="1"/>
</dbReference>
<evidence type="ECO:0000256" key="6">
    <source>
        <dbReference type="ARBA" id="ARBA00047615"/>
    </source>
</evidence>
<dbReference type="InterPro" id="IPR011994">
    <property type="entry name" value="Cytidylate_kinase_dom"/>
</dbReference>
<dbReference type="Gene3D" id="3.40.50.300">
    <property type="entry name" value="P-loop containing nucleotide triphosphate hydrolases"/>
    <property type="match status" value="1"/>
</dbReference>
<dbReference type="EC" id="2.7.4.25" evidence="8"/>
<dbReference type="InterPro" id="IPR027417">
    <property type="entry name" value="P-loop_NTPase"/>
</dbReference>
<dbReference type="InterPro" id="IPR003136">
    <property type="entry name" value="Cytidylate_kin"/>
</dbReference>
<dbReference type="STRING" id="28083.Lbir_2016"/>
<comment type="subcellular location">
    <subcellularLocation>
        <location evidence="8">Cytoplasm</location>
    </subcellularLocation>
</comment>
<evidence type="ECO:0000256" key="7">
    <source>
        <dbReference type="ARBA" id="ARBA00048478"/>
    </source>
</evidence>
<evidence type="ECO:0000313" key="12">
    <source>
        <dbReference type="Proteomes" id="UP000054735"/>
    </source>
</evidence>
<dbReference type="HAMAP" id="MF_00238">
    <property type="entry name" value="Cytidyl_kinase_type1"/>
    <property type="match status" value="1"/>
</dbReference>
<keyword evidence="8" id="KW-0963">Cytoplasm</keyword>
<dbReference type="Proteomes" id="UP000054735">
    <property type="component" value="Unassembled WGS sequence"/>
</dbReference>